<feature type="chain" id="PRO_5007167048" description="BNR/Asp-box repeat protein" evidence="1">
    <location>
        <begin position="40"/>
        <end position="454"/>
    </location>
</feature>
<reference evidence="2 3" key="2">
    <citation type="submission" date="2016-02" db="EMBL/GenBank/DDBJ databases">
        <authorList>
            <person name="Wen L."/>
            <person name="He K."/>
            <person name="Yang H."/>
        </authorList>
    </citation>
    <scope>NUCLEOTIDE SEQUENCE [LARGE SCALE GENOMIC DNA]</scope>
    <source>
        <strain evidence="2 3">AGD 8-3</strain>
    </source>
</reference>
<evidence type="ECO:0000313" key="2">
    <source>
        <dbReference type="EMBL" id="AMD01586.1"/>
    </source>
</evidence>
<dbReference type="EMBL" id="CP014226">
    <property type="protein sequence ID" value="AMD01586.1"/>
    <property type="molecule type" value="Genomic_DNA"/>
</dbReference>
<dbReference type="Gene3D" id="2.130.10.10">
    <property type="entry name" value="YVTN repeat-like/Quinoprotein amine dehydrogenase"/>
    <property type="match status" value="1"/>
</dbReference>
<protein>
    <recommendedName>
        <fullName evidence="4">BNR/Asp-box repeat protein</fullName>
    </recommendedName>
</protein>
<dbReference type="RefSeq" id="WP_066449725.1">
    <property type="nucleotide sequence ID" value="NZ_CP014226.1"/>
</dbReference>
<accession>A0A120JWB0</accession>
<dbReference type="Gene3D" id="2.120.10.10">
    <property type="match status" value="1"/>
</dbReference>
<dbReference type="PATRIC" id="fig|507626.3.peg.2527"/>
<dbReference type="AlphaFoldDB" id="A0A120JWB0"/>
<dbReference type="SUPFAM" id="SSF50939">
    <property type="entry name" value="Sialidases"/>
    <property type="match status" value="1"/>
</dbReference>
<dbReference type="InterPro" id="IPR036278">
    <property type="entry name" value="Sialidase_sf"/>
</dbReference>
<evidence type="ECO:0008006" key="4">
    <source>
        <dbReference type="Google" id="ProtNLM"/>
    </source>
</evidence>
<gene>
    <name evidence="2" type="ORF">LOKO_02526</name>
</gene>
<reference evidence="2 3" key="1">
    <citation type="journal article" date="2016" name="Genome Announc.">
        <title>Draft Genome Sequence of 'Halomonas chromatireducens' Strain AGD 8-3, a Haloalkaliphilic Chromate- and Selenite-Reducing Gammaproteobacterium.</title>
        <authorList>
            <person name="Sharko F.S."/>
            <person name="Shapovalova A.A."/>
            <person name="Tsygankova S.V."/>
            <person name="Komova A.V."/>
            <person name="Boulygina E.S."/>
            <person name="Teslyuk A.B."/>
            <person name="Gotovtsev P.M."/>
            <person name="Namsaraev Z.B."/>
            <person name="Khijniak T.V."/>
            <person name="Nedoluzhko A.V."/>
            <person name="Vasilov R.G."/>
        </authorList>
    </citation>
    <scope>NUCLEOTIDE SEQUENCE [LARGE SCALE GENOMIC DNA]</scope>
    <source>
        <strain evidence="2 3">AGD 8-3</strain>
    </source>
</reference>
<dbReference type="InterPro" id="IPR015943">
    <property type="entry name" value="WD40/YVTN_repeat-like_dom_sf"/>
</dbReference>
<organism evidence="2 3">
    <name type="scientific">Halomonas chromatireducens</name>
    <dbReference type="NCBI Taxonomy" id="507626"/>
    <lineage>
        <taxon>Bacteria</taxon>
        <taxon>Pseudomonadati</taxon>
        <taxon>Pseudomonadota</taxon>
        <taxon>Gammaproteobacteria</taxon>
        <taxon>Oceanospirillales</taxon>
        <taxon>Halomonadaceae</taxon>
        <taxon>Halomonas</taxon>
    </lineage>
</organism>
<dbReference type="KEGG" id="hco:LOKO_02526"/>
<dbReference type="OrthoDB" id="9764969at2"/>
<proteinExistence type="predicted"/>
<dbReference type="CDD" id="cd15482">
    <property type="entry name" value="Sialidase_non-viral"/>
    <property type="match status" value="2"/>
</dbReference>
<keyword evidence="1" id="KW-0732">Signal</keyword>
<evidence type="ECO:0000313" key="3">
    <source>
        <dbReference type="Proteomes" id="UP000063387"/>
    </source>
</evidence>
<dbReference type="STRING" id="507626.LOKO_02526"/>
<feature type="signal peptide" evidence="1">
    <location>
        <begin position="1"/>
        <end position="39"/>
    </location>
</feature>
<evidence type="ECO:0000256" key="1">
    <source>
        <dbReference type="SAM" id="SignalP"/>
    </source>
</evidence>
<sequence length="454" mass="49140">MSDVVKHRLALHLSCSSLRQTALLATASLLLTLAAPSIADEGPITWQPALQIASGEAHVGPWRMNKSDFRYVDDPTVALHQDGTAAVLWVDQAQQDVFFQAIDRNGEPQHDEPTNVSRSGDTFSWLPRLVIAGDDPDTLYVLWQEIIFSGGSHGGDILFARSQDGGMTFSEPLNLSRSREGAGKGRLTEQRWDNGSLDLAEGPDGTIWAAWTTYEGDLYISHSQDGGNTFAQPQPVARDDARPARAPSLAVDDEGRVHLAWSVGEDPAANIHYTLSDSSGAILAEPAVVATSRGHSDAPSLAVDANGTLHLAYAEAADGPGQPSRLYYTRADHGERFATPRPLVEEQSEDAAGHGYPSIAVAGSHVHLTWERFPDPRQRPRGLGIMHSWDSGETFSSPSIVPESVVDIGFNGNLQGLLTRKLAVNHNGDIAVVNSTFQPDEASHAWLIRGRYER</sequence>
<keyword evidence="3" id="KW-1185">Reference proteome</keyword>
<name>A0A120JWB0_9GAMM</name>
<dbReference type="Proteomes" id="UP000063387">
    <property type="component" value="Chromosome"/>
</dbReference>